<name>A0A1H7B7S3_9BACT</name>
<evidence type="ECO:0000256" key="5">
    <source>
        <dbReference type="PIRSR" id="PIRSR001227-1"/>
    </source>
</evidence>
<dbReference type="STRING" id="1416801.SAMN05192553_11025"/>
<dbReference type="Gene3D" id="3.60.20.10">
    <property type="entry name" value="Glutamine Phosphoribosylpyrophosphate, subunit 1, domain 1"/>
    <property type="match status" value="1"/>
</dbReference>
<keyword evidence="6" id="KW-0479">Metal-binding</keyword>
<dbReference type="GO" id="GO:0017000">
    <property type="term" value="P:antibiotic biosynthetic process"/>
    <property type="evidence" value="ECO:0007669"/>
    <property type="project" value="InterPro"/>
</dbReference>
<gene>
    <name evidence="7" type="ORF">SAMN05192553_11025</name>
</gene>
<keyword evidence="6" id="KW-0106">Calcium</keyword>
<evidence type="ECO:0000256" key="1">
    <source>
        <dbReference type="ARBA" id="ARBA00006586"/>
    </source>
</evidence>
<reference evidence="8" key="1">
    <citation type="submission" date="2016-10" db="EMBL/GenBank/DDBJ databases">
        <authorList>
            <person name="Varghese N."/>
            <person name="Submissions S."/>
        </authorList>
    </citation>
    <scope>NUCLEOTIDE SEQUENCE [LARGE SCALE GENOMIC DNA]</scope>
    <source>
        <strain evidence="8">IBRC-M 10761</strain>
    </source>
</reference>
<dbReference type="Gene3D" id="2.30.120.10">
    <property type="match status" value="1"/>
</dbReference>
<dbReference type="Gene3D" id="1.10.1400.10">
    <property type="match status" value="1"/>
</dbReference>
<feature type="binding site" evidence="6">
    <location>
        <position position="246"/>
    </location>
    <ligand>
        <name>Ca(2+)</name>
        <dbReference type="ChEBI" id="CHEBI:29108"/>
    </ligand>
</feature>
<organism evidence="7 8">
    <name type="scientific">Cyclobacterium xiamenense</name>
    <dbReference type="NCBI Taxonomy" id="1297121"/>
    <lineage>
        <taxon>Bacteria</taxon>
        <taxon>Pseudomonadati</taxon>
        <taxon>Bacteroidota</taxon>
        <taxon>Cytophagia</taxon>
        <taxon>Cytophagales</taxon>
        <taxon>Cyclobacteriaceae</taxon>
        <taxon>Cyclobacterium</taxon>
    </lineage>
</organism>
<feature type="binding site" evidence="6">
    <location>
        <position position="245"/>
    </location>
    <ligand>
        <name>Ca(2+)</name>
        <dbReference type="ChEBI" id="CHEBI:29108"/>
    </ligand>
</feature>
<dbReference type="Proteomes" id="UP000199403">
    <property type="component" value="Unassembled WGS sequence"/>
</dbReference>
<keyword evidence="8" id="KW-1185">Reference proteome</keyword>
<dbReference type="InterPro" id="IPR014395">
    <property type="entry name" value="Pen/GL7ACA/AHL_acylase"/>
</dbReference>
<protein>
    <submittedName>
        <fullName evidence="7">Acyl-homoserine-lactone acylase</fullName>
    </submittedName>
</protein>
<dbReference type="InterPro" id="IPR002692">
    <property type="entry name" value="S45"/>
</dbReference>
<dbReference type="PIRSF" id="PIRSF001227">
    <property type="entry name" value="Pen_acylase"/>
    <property type="match status" value="1"/>
</dbReference>
<sequence>MKHALFLVSLICQLSCSSKDPGYQNEILWDTWGIPHIYADTDSSLYKMMGWAQMRNHGNLLLKLYGESRGKSSEYWEVDPERDILLHQTGVLDAAETVFARMTESDKTVISSFASGINAYATKYPEHLDPHLRQVLPIRPLDVVYHTFRAMYLEFLIARNLKAAREWTAGSNAWAINGSKTASGNAMLLANPHLSWSGFSLFFEAQLIKEGNNLYGTTLVGLPTLGIAFNENLGWTHTVNTLDNVDFYEISVSDNRYLLDGNYQAIEIDSVTLQVGSDSGPQPLLVQKKRTAFGMIIEEQGDKALAISWPNSDGALDPIAQWRAMGEAENLEGFQAALDRNALPLFNVVYSDREDNILYQFGGHVPKKNGDWGKWQELQATSSSEELWDGLYPAAALPQYTNPGSGWIQNANDPPYTSTFPVAIHPSDYASHIAPNSMGFRPQRSAKLIMEASKLSLEDFIALKHDTKSELALRLMDEFEQLKTETQDSLTLAALQVLTTWDGSFDAGSTGAVLFHNLIGELGTSGYFSEAWSMDNALYSPDGLKDRKMVLETVAQVAREQLRQLGKLDPAFGDYFRLKVGGQEFPGNGGPNRLGLFRTVEYAAGQDGKFYSHAGETYVCAVEFGDTVTAKAVLGYGNATQPNNPHVGDQLALMAAKQLRDVWYTREAQEANLELVEKESEM</sequence>
<dbReference type="GO" id="GO:0016811">
    <property type="term" value="F:hydrolase activity, acting on carbon-nitrogen (but not peptide) bonds, in linear amides"/>
    <property type="evidence" value="ECO:0007669"/>
    <property type="project" value="InterPro"/>
</dbReference>
<feature type="binding site" evidence="6">
    <location>
        <position position="243"/>
    </location>
    <ligand>
        <name>Ca(2+)</name>
        <dbReference type="ChEBI" id="CHEBI:29108"/>
    </ligand>
</feature>
<proteinExistence type="inferred from homology"/>
<dbReference type="PANTHER" id="PTHR34218">
    <property type="entry name" value="PEPTIDASE S45 PENICILLIN AMIDASE"/>
    <property type="match status" value="1"/>
</dbReference>
<evidence type="ECO:0000256" key="4">
    <source>
        <dbReference type="ARBA" id="ARBA00023145"/>
    </source>
</evidence>
<dbReference type="AlphaFoldDB" id="A0A1H7B7S3"/>
<evidence type="ECO:0000256" key="2">
    <source>
        <dbReference type="ARBA" id="ARBA00022729"/>
    </source>
</evidence>
<evidence type="ECO:0000313" key="7">
    <source>
        <dbReference type="EMBL" id="SEJ73196.1"/>
    </source>
</evidence>
<dbReference type="GO" id="GO:0046872">
    <property type="term" value="F:metal ion binding"/>
    <property type="evidence" value="ECO:0007669"/>
    <property type="project" value="UniProtKB-KW"/>
</dbReference>
<dbReference type="SUPFAM" id="SSF56235">
    <property type="entry name" value="N-terminal nucleophile aminohydrolases (Ntn hydrolases)"/>
    <property type="match status" value="1"/>
</dbReference>
<keyword evidence="2" id="KW-0732">Signal</keyword>
<dbReference type="Gene3D" id="1.10.439.10">
    <property type="entry name" value="Penicillin Amidohydrolase, domain 1"/>
    <property type="match status" value="1"/>
</dbReference>
<evidence type="ECO:0000256" key="6">
    <source>
        <dbReference type="PIRSR" id="PIRSR001227-2"/>
    </source>
</evidence>
<dbReference type="OrthoDB" id="9759796at2"/>
<dbReference type="InterPro" id="IPR043147">
    <property type="entry name" value="Penicillin_amidase_A-knob"/>
</dbReference>
<evidence type="ECO:0000256" key="3">
    <source>
        <dbReference type="ARBA" id="ARBA00022801"/>
    </source>
</evidence>
<feature type="active site" description="Nucleophile" evidence="5">
    <location>
        <position position="171"/>
    </location>
</feature>
<keyword evidence="4" id="KW-0865">Zymogen</keyword>
<accession>A0A1H7B7S3</accession>
<dbReference type="EMBL" id="FNZH01000010">
    <property type="protein sequence ID" value="SEJ73196.1"/>
    <property type="molecule type" value="Genomic_DNA"/>
</dbReference>
<dbReference type="InterPro" id="IPR029055">
    <property type="entry name" value="Ntn_hydrolases_N"/>
</dbReference>
<comment type="cofactor">
    <cofactor evidence="6">
        <name>Ca(2+)</name>
        <dbReference type="ChEBI" id="CHEBI:29108"/>
    </cofactor>
    <text evidence="6">Binds 1 Ca(2+) ion per dimer.</text>
</comment>
<dbReference type="Pfam" id="PF01804">
    <property type="entry name" value="Penicil_amidase"/>
    <property type="match status" value="1"/>
</dbReference>
<evidence type="ECO:0000313" key="8">
    <source>
        <dbReference type="Proteomes" id="UP000199403"/>
    </source>
</evidence>
<dbReference type="InterPro" id="IPR043146">
    <property type="entry name" value="Penicillin_amidase_N_B-knob"/>
</dbReference>
<dbReference type="InterPro" id="IPR023343">
    <property type="entry name" value="Penicillin_amidase_dom1"/>
</dbReference>
<dbReference type="RefSeq" id="WP_092178265.1">
    <property type="nucleotide sequence ID" value="NZ_FNZH01000010.1"/>
</dbReference>
<dbReference type="PANTHER" id="PTHR34218:SF3">
    <property type="entry name" value="ACYL-HOMOSERINE LACTONE ACYLASE PVDQ"/>
    <property type="match status" value="1"/>
</dbReference>
<keyword evidence="3" id="KW-0378">Hydrolase</keyword>
<comment type="similarity">
    <text evidence="1">Belongs to the peptidase S45 family.</text>
</comment>